<feature type="region of interest" description="Disordered" evidence="1">
    <location>
        <begin position="176"/>
        <end position="206"/>
    </location>
</feature>
<sequence>MGKHPKLPKGILNQKMSTFHNMMDDDLSTDEGTDDSYHVKKLGPSNSSTHTLDTDSETSFSGSSVSQSSSGDEDIENNDDQRHEVTPQSTPFTAKKVKSTTRFSRAVSPSSLVVQTSLPQPSPLGLRHRECHIDLEENSPHCGRIRRNPSQPHIVVCDGNGENVDDDAAFLHGSAHESAQHHHAEHDDNIRHASGQHKERKKMSQEHFRRGTAKFIRMLRGHFGFKGCLLLASCIIVGTLILFQKGASRHGPRHVLDKDTKMKLLEERKDLLSKIRDDHIPWSEGEAYSVQLLAKSGRVDLIRNSLDAHSACSSIRSIQVHWDESAMGTALVPNAISNHPSGKVEVLIGASIDADDTEVSVSSSAGEKRVGGGDPNAVLLLSDDLVFTCDELDRGESRV</sequence>
<feature type="region of interest" description="Disordered" evidence="1">
    <location>
        <begin position="1"/>
        <end position="97"/>
    </location>
</feature>
<evidence type="ECO:0000256" key="1">
    <source>
        <dbReference type="SAM" id="MobiDB-lite"/>
    </source>
</evidence>
<keyword evidence="2" id="KW-0472">Membrane</keyword>
<keyword evidence="2" id="KW-1133">Transmembrane helix</keyword>
<evidence type="ECO:0000313" key="3">
    <source>
        <dbReference type="EMBL" id="CAE4667107.1"/>
    </source>
</evidence>
<keyword evidence="2" id="KW-0812">Transmembrane</keyword>
<feature type="transmembrane region" description="Helical" evidence="2">
    <location>
        <begin position="223"/>
        <end position="243"/>
    </location>
</feature>
<accession>A0A7S4T6U4</accession>
<feature type="compositionally biased region" description="Acidic residues" evidence="1">
    <location>
        <begin position="24"/>
        <end position="34"/>
    </location>
</feature>
<proteinExistence type="predicted"/>
<feature type="compositionally biased region" description="Low complexity" evidence="1">
    <location>
        <begin position="57"/>
        <end position="70"/>
    </location>
</feature>
<evidence type="ECO:0000256" key="2">
    <source>
        <dbReference type="SAM" id="Phobius"/>
    </source>
</evidence>
<dbReference type="EMBL" id="HBNS01060290">
    <property type="protein sequence ID" value="CAE4667107.1"/>
    <property type="molecule type" value="Transcribed_RNA"/>
</dbReference>
<dbReference type="AlphaFoldDB" id="A0A7S4T6U4"/>
<organism evidence="3">
    <name type="scientific">Ditylum brightwellii</name>
    <dbReference type="NCBI Taxonomy" id="49249"/>
    <lineage>
        <taxon>Eukaryota</taxon>
        <taxon>Sar</taxon>
        <taxon>Stramenopiles</taxon>
        <taxon>Ochrophyta</taxon>
        <taxon>Bacillariophyta</taxon>
        <taxon>Mediophyceae</taxon>
        <taxon>Lithodesmiophycidae</taxon>
        <taxon>Lithodesmiales</taxon>
        <taxon>Lithodesmiaceae</taxon>
        <taxon>Ditylum</taxon>
    </lineage>
</organism>
<gene>
    <name evidence="3" type="ORF">DBRI00130_LOCUS43393</name>
</gene>
<feature type="compositionally biased region" description="Basic and acidic residues" evidence="1">
    <location>
        <begin position="176"/>
        <end position="191"/>
    </location>
</feature>
<reference evidence="3" key="1">
    <citation type="submission" date="2021-01" db="EMBL/GenBank/DDBJ databases">
        <authorList>
            <person name="Corre E."/>
            <person name="Pelletier E."/>
            <person name="Niang G."/>
            <person name="Scheremetjew M."/>
            <person name="Finn R."/>
            <person name="Kale V."/>
            <person name="Holt S."/>
            <person name="Cochrane G."/>
            <person name="Meng A."/>
            <person name="Brown T."/>
            <person name="Cohen L."/>
        </authorList>
    </citation>
    <scope>NUCLEOTIDE SEQUENCE</scope>
    <source>
        <strain evidence="3">GSO104</strain>
    </source>
</reference>
<protein>
    <submittedName>
        <fullName evidence="3">Uncharacterized protein</fullName>
    </submittedName>
</protein>
<name>A0A7S4T6U4_9STRA</name>